<reference evidence="1 2" key="1">
    <citation type="journal article" date="2014" name="Agronomy (Basel)">
        <title>A Draft Genome Sequence for Ensete ventricosum, the Drought-Tolerant Tree Against Hunger.</title>
        <authorList>
            <person name="Harrison J."/>
            <person name="Moore K.A."/>
            <person name="Paszkiewicz K."/>
            <person name="Jones T."/>
            <person name="Grant M."/>
            <person name="Ambacheew D."/>
            <person name="Muzemil S."/>
            <person name="Studholme D.J."/>
        </authorList>
    </citation>
    <scope>NUCLEOTIDE SEQUENCE [LARGE SCALE GENOMIC DNA]</scope>
</reference>
<organism evidence="1 2">
    <name type="scientific">Ensete ventricosum</name>
    <name type="common">Abyssinian banana</name>
    <name type="synonym">Musa ensete</name>
    <dbReference type="NCBI Taxonomy" id="4639"/>
    <lineage>
        <taxon>Eukaryota</taxon>
        <taxon>Viridiplantae</taxon>
        <taxon>Streptophyta</taxon>
        <taxon>Embryophyta</taxon>
        <taxon>Tracheophyta</taxon>
        <taxon>Spermatophyta</taxon>
        <taxon>Magnoliopsida</taxon>
        <taxon>Liliopsida</taxon>
        <taxon>Zingiberales</taxon>
        <taxon>Musaceae</taxon>
        <taxon>Ensete</taxon>
    </lineage>
</organism>
<evidence type="ECO:0000313" key="1">
    <source>
        <dbReference type="EMBL" id="RRT62006.1"/>
    </source>
</evidence>
<protein>
    <submittedName>
        <fullName evidence="1">Uncharacterized protein</fullName>
    </submittedName>
</protein>
<gene>
    <name evidence="1" type="ORF">B296_00015331</name>
</gene>
<dbReference type="AlphaFoldDB" id="A0A426ZDL2"/>
<accession>A0A426ZDL2</accession>
<sequence length="79" mass="9205">MASSAPSFPCIENQAALRKYLKMLKMSSTRDCIWCPQRKFNSLNHLHLSQQSSPTMFSFQQPEFKQPIEVTRRGRATER</sequence>
<evidence type="ECO:0000313" key="2">
    <source>
        <dbReference type="Proteomes" id="UP000287651"/>
    </source>
</evidence>
<comment type="caution">
    <text evidence="1">The sequence shown here is derived from an EMBL/GenBank/DDBJ whole genome shotgun (WGS) entry which is preliminary data.</text>
</comment>
<dbReference type="EMBL" id="AMZH03007163">
    <property type="protein sequence ID" value="RRT62006.1"/>
    <property type="molecule type" value="Genomic_DNA"/>
</dbReference>
<proteinExistence type="predicted"/>
<dbReference type="Proteomes" id="UP000287651">
    <property type="component" value="Unassembled WGS sequence"/>
</dbReference>
<name>A0A426ZDL2_ENSVE</name>